<dbReference type="AlphaFoldDB" id="A0A2U2BT44"/>
<organism evidence="14 15">
    <name type="scientific">Marinicauda salina</name>
    <dbReference type="NCBI Taxonomy" id="2135793"/>
    <lineage>
        <taxon>Bacteria</taxon>
        <taxon>Pseudomonadati</taxon>
        <taxon>Pseudomonadota</taxon>
        <taxon>Alphaproteobacteria</taxon>
        <taxon>Maricaulales</taxon>
        <taxon>Maricaulaceae</taxon>
        <taxon>Marinicauda</taxon>
    </lineage>
</organism>
<keyword evidence="14" id="KW-0808">Transferase</keyword>
<dbReference type="FunFam" id="3.20.10.10:FF:000002">
    <property type="entry name" value="D-alanine aminotransferase"/>
    <property type="match status" value="1"/>
</dbReference>
<dbReference type="Pfam" id="PF01063">
    <property type="entry name" value="Aminotran_4"/>
    <property type="match status" value="1"/>
</dbReference>
<dbReference type="InterPro" id="IPR036038">
    <property type="entry name" value="Aminotransferase-like"/>
</dbReference>
<comment type="catalytic activity">
    <reaction evidence="13">
        <text>L-leucine + 2-oxoglutarate = 4-methyl-2-oxopentanoate + L-glutamate</text>
        <dbReference type="Rhea" id="RHEA:18321"/>
        <dbReference type="ChEBI" id="CHEBI:16810"/>
        <dbReference type="ChEBI" id="CHEBI:17865"/>
        <dbReference type="ChEBI" id="CHEBI:29985"/>
        <dbReference type="ChEBI" id="CHEBI:57427"/>
        <dbReference type="EC" id="2.6.1.42"/>
    </reaction>
</comment>
<dbReference type="NCBIfam" id="NF005209">
    <property type="entry name" value="PRK06680.1"/>
    <property type="match status" value="1"/>
</dbReference>
<dbReference type="Gene3D" id="3.30.470.10">
    <property type="match status" value="1"/>
</dbReference>
<keyword evidence="10" id="KW-0100">Branched-chain amino acid biosynthesis</keyword>
<dbReference type="GO" id="GO:0052655">
    <property type="term" value="F:L-valine-2-oxoglutarate transaminase activity"/>
    <property type="evidence" value="ECO:0007669"/>
    <property type="project" value="RHEA"/>
</dbReference>
<protein>
    <recommendedName>
        <fullName evidence="8">Probable branched-chain-amino-acid aminotransferase</fullName>
        <ecNumber evidence="7">2.6.1.42</ecNumber>
    </recommendedName>
</protein>
<evidence type="ECO:0000256" key="12">
    <source>
        <dbReference type="ARBA" id="ARBA00048798"/>
    </source>
</evidence>
<evidence type="ECO:0000313" key="14">
    <source>
        <dbReference type="EMBL" id="PWE17192.1"/>
    </source>
</evidence>
<dbReference type="Proteomes" id="UP000245168">
    <property type="component" value="Unassembled WGS sequence"/>
</dbReference>
<sequence>MARIAYVNGRYLPVDAPAIGVEDRGFQFADGVYEVWSVRDGRFLDHAGHMARLERSLGELRIPMPMTPRALDVVLRETLRRNRVRDGLVYLQITRGAASRDHPFPVPAPRPTLVVTARSADLAAAGKKAAEGVGIVSTPDNRWGRCDIKSVGLLPNVLAKQAAREAGAHEAWFVDNEGRVTEGASSTAWIVTAEGVLTTRHLDQRILPGITRSTVRAALDAEGIPFEERAFTLDEAKAAKEAFITSATSFVTPVVSLDGAPIGEGRPGPVARRLRALYEAAARADGGA</sequence>
<evidence type="ECO:0000313" key="15">
    <source>
        <dbReference type="Proteomes" id="UP000245168"/>
    </source>
</evidence>
<comment type="catalytic activity">
    <reaction evidence="12">
        <text>L-isoleucine + 2-oxoglutarate = (S)-3-methyl-2-oxopentanoate + L-glutamate</text>
        <dbReference type="Rhea" id="RHEA:24801"/>
        <dbReference type="ChEBI" id="CHEBI:16810"/>
        <dbReference type="ChEBI" id="CHEBI:29985"/>
        <dbReference type="ChEBI" id="CHEBI:35146"/>
        <dbReference type="ChEBI" id="CHEBI:58045"/>
        <dbReference type="EC" id="2.6.1.42"/>
    </reaction>
</comment>
<name>A0A2U2BT44_9PROT</name>
<dbReference type="PANTHER" id="PTHR42743">
    <property type="entry name" value="AMINO-ACID AMINOTRANSFERASE"/>
    <property type="match status" value="1"/>
</dbReference>
<evidence type="ECO:0000256" key="7">
    <source>
        <dbReference type="ARBA" id="ARBA00013053"/>
    </source>
</evidence>
<keyword evidence="9" id="KW-0663">Pyridoxal phosphate</keyword>
<dbReference type="EC" id="2.6.1.42" evidence="7"/>
<comment type="similarity">
    <text evidence="6">Belongs to the class-IV pyridoxal-phosphate-dependent aminotransferase family.</text>
</comment>
<dbReference type="InterPro" id="IPR043131">
    <property type="entry name" value="BCAT-like_N"/>
</dbReference>
<proteinExistence type="inferred from homology"/>
<dbReference type="InterPro" id="IPR043132">
    <property type="entry name" value="BCAT-like_C"/>
</dbReference>
<dbReference type="InterPro" id="IPR001544">
    <property type="entry name" value="Aminotrans_IV"/>
</dbReference>
<gene>
    <name evidence="14" type="ORF">DDZ18_05720</name>
</gene>
<dbReference type="Gene3D" id="3.20.10.10">
    <property type="entry name" value="D-amino Acid Aminotransferase, subunit A, domain 2"/>
    <property type="match status" value="1"/>
</dbReference>
<accession>A0A2U2BT44</accession>
<evidence type="ECO:0000256" key="6">
    <source>
        <dbReference type="ARBA" id="ARBA00009320"/>
    </source>
</evidence>
<dbReference type="SUPFAM" id="SSF56752">
    <property type="entry name" value="D-aminoacid aminotransferase-like PLP-dependent enzymes"/>
    <property type="match status" value="1"/>
</dbReference>
<dbReference type="RefSeq" id="WP_109252423.1">
    <property type="nucleotide sequence ID" value="NZ_QEXV01000003.1"/>
</dbReference>
<comment type="function">
    <text evidence="2">Acts on leucine, isoleucine and valine.</text>
</comment>
<dbReference type="OrthoDB" id="9805628at2"/>
<dbReference type="PANTHER" id="PTHR42743:SF11">
    <property type="entry name" value="AMINODEOXYCHORISMATE LYASE"/>
    <property type="match status" value="1"/>
</dbReference>
<keyword evidence="14" id="KW-0032">Aminotransferase</keyword>
<dbReference type="GO" id="GO:0008652">
    <property type="term" value="P:amino acid biosynthetic process"/>
    <property type="evidence" value="ECO:0007669"/>
    <property type="project" value="UniProtKB-ARBA"/>
</dbReference>
<evidence type="ECO:0000256" key="4">
    <source>
        <dbReference type="ARBA" id="ARBA00004931"/>
    </source>
</evidence>
<evidence type="ECO:0000256" key="2">
    <source>
        <dbReference type="ARBA" id="ARBA00003109"/>
    </source>
</evidence>
<keyword evidence="10" id="KW-0028">Amino-acid biosynthesis</keyword>
<evidence type="ECO:0000256" key="11">
    <source>
        <dbReference type="ARBA" id="ARBA00048212"/>
    </source>
</evidence>
<keyword evidence="15" id="KW-1185">Reference proteome</keyword>
<dbReference type="GO" id="GO:0009082">
    <property type="term" value="P:branched-chain amino acid biosynthetic process"/>
    <property type="evidence" value="ECO:0007669"/>
    <property type="project" value="UniProtKB-KW"/>
</dbReference>
<reference evidence="15" key="1">
    <citation type="submission" date="2018-05" db="EMBL/GenBank/DDBJ databases">
        <authorList>
            <person name="Liu B.-T."/>
        </authorList>
    </citation>
    <scope>NUCLEOTIDE SEQUENCE [LARGE SCALE GENOMIC DNA]</scope>
    <source>
        <strain evidence="15">WD6-1</strain>
    </source>
</reference>
<comment type="catalytic activity">
    <reaction evidence="11">
        <text>L-valine + 2-oxoglutarate = 3-methyl-2-oxobutanoate + L-glutamate</text>
        <dbReference type="Rhea" id="RHEA:24813"/>
        <dbReference type="ChEBI" id="CHEBI:11851"/>
        <dbReference type="ChEBI" id="CHEBI:16810"/>
        <dbReference type="ChEBI" id="CHEBI:29985"/>
        <dbReference type="ChEBI" id="CHEBI:57762"/>
        <dbReference type="EC" id="2.6.1.42"/>
    </reaction>
</comment>
<evidence type="ECO:0000256" key="13">
    <source>
        <dbReference type="ARBA" id="ARBA00049229"/>
    </source>
</evidence>
<dbReference type="GO" id="GO:0052654">
    <property type="term" value="F:L-leucine-2-oxoglutarate transaminase activity"/>
    <property type="evidence" value="ECO:0007669"/>
    <property type="project" value="RHEA"/>
</dbReference>
<comment type="pathway">
    <text evidence="3">Amino-acid biosynthesis; L-isoleucine biosynthesis; L-isoleucine from 2-oxobutanoate: step 4/4.</text>
</comment>
<evidence type="ECO:0000256" key="8">
    <source>
        <dbReference type="ARBA" id="ARBA00014472"/>
    </source>
</evidence>
<dbReference type="CDD" id="cd01558">
    <property type="entry name" value="D-AAT_like"/>
    <property type="match status" value="1"/>
</dbReference>
<evidence type="ECO:0000256" key="10">
    <source>
        <dbReference type="ARBA" id="ARBA00023304"/>
    </source>
</evidence>
<evidence type="ECO:0000256" key="9">
    <source>
        <dbReference type="ARBA" id="ARBA00022898"/>
    </source>
</evidence>
<evidence type="ECO:0000256" key="5">
    <source>
        <dbReference type="ARBA" id="ARBA00005072"/>
    </source>
</evidence>
<evidence type="ECO:0000256" key="1">
    <source>
        <dbReference type="ARBA" id="ARBA00001933"/>
    </source>
</evidence>
<comment type="pathway">
    <text evidence="4">Amino-acid biosynthesis; L-valine biosynthesis; L-valine from pyruvate: step 4/4.</text>
</comment>
<comment type="cofactor">
    <cofactor evidence="1">
        <name>pyridoxal 5'-phosphate</name>
        <dbReference type="ChEBI" id="CHEBI:597326"/>
    </cofactor>
</comment>
<comment type="pathway">
    <text evidence="5">Amino-acid biosynthesis; L-leucine biosynthesis; L-leucine from 3-methyl-2-oxobutanoate: step 4/4.</text>
</comment>
<evidence type="ECO:0000256" key="3">
    <source>
        <dbReference type="ARBA" id="ARBA00004824"/>
    </source>
</evidence>
<dbReference type="GO" id="GO:0005829">
    <property type="term" value="C:cytosol"/>
    <property type="evidence" value="ECO:0007669"/>
    <property type="project" value="TreeGrafter"/>
</dbReference>
<comment type="caution">
    <text evidence="14">The sequence shown here is derived from an EMBL/GenBank/DDBJ whole genome shotgun (WGS) entry which is preliminary data.</text>
</comment>
<dbReference type="EMBL" id="QEXV01000003">
    <property type="protein sequence ID" value="PWE17192.1"/>
    <property type="molecule type" value="Genomic_DNA"/>
</dbReference>
<dbReference type="InterPro" id="IPR050571">
    <property type="entry name" value="Class-IV_PLP-Dep_Aminotrnsfr"/>
</dbReference>
<dbReference type="GO" id="GO:0052656">
    <property type="term" value="F:L-isoleucine-2-oxoglutarate transaminase activity"/>
    <property type="evidence" value="ECO:0007669"/>
    <property type="project" value="RHEA"/>
</dbReference>